<evidence type="ECO:0000256" key="1">
    <source>
        <dbReference type="ARBA" id="ARBA00023236"/>
    </source>
</evidence>
<keyword evidence="3" id="KW-0347">Helicase</keyword>
<comment type="caution">
    <text evidence="3">The sequence shown here is derived from an EMBL/GenBank/DDBJ whole genome shotgun (WGS) entry which is preliminary data.</text>
</comment>
<keyword evidence="1" id="KW-0742">SOS response</keyword>
<dbReference type="InterPro" id="IPR027417">
    <property type="entry name" value="P-loop_NTPase"/>
</dbReference>
<dbReference type="PANTHER" id="PTHR47396:SF1">
    <property type="entry name" value="ATP-DEPENDENT HELICASE IRC3-RELATED"/>
    <property type="match status" value="1"/>
</dbReference>
<keyword evidence="3" id="KW-0378">Hydrolase</keyword>
<dbReference type="GO" id="GO:0004386">
    <property type="term" value="F:helicase activity"/>
    <property type="evidence" value="ECO:0007669"/>
    <property type="project" value="UniProtKB-KW"/>
</dbReference>
<dbReference type="SUPFAM" id="SSF52540">
    <property type="entry name" value="P-loop containing nucleoside triphosphate hydrolases"/>
    <property type="match status" value="1"/>
</dbReference>
<dbReference type="Gene3D" id="3.40.50.300">
    <property type="entry name" value="P-loop containing nucleotide triphosphate hydrolases"/>
    <property type="match status" value="1"/>
</dbReference>
<dbReference type="Proteomes" id="UP001565242">
    <property type="component" value="Unassembled WGS sequence"/>
</dbReference>
<dbReference type="CDD" id="cd18785">
    <property type="entry name" value="SF2_C"/>
    <property type="match status" value="1"/>
</dbReference>
<evidence type="ECO:0000313" key="4">
    <source>
        <dbReference type="Proteomes" id="UP001565242"/>
    </source>
</evidence>
<proteinExistence type="predicted"/>
<dbReference type="PROSITE" id="PS51192">
    <property type="entry name" value="HELICASE_ATP_BIND_1"/>
    <property type="match status" value="1"/>
</dbReference>
<dbReference type="InterPro" id="IPR014001">
    <property type="entry name" value="Helicase_ATP-bd"/>
</dbReference>
<dbReference type="SMART" id="SM00487">
    <property type="entry name" value="DEXDc"/>
    <property type="match status" value="1"/>
</dbReference>
<feature type="domain" description="Helicase ATP-binding" evidence="2">
    <location>
        <begin position="72"/>
        <end position="268"/>
    </location>
</feature>
<reference evidence="3 4" key="1">
    <citation type="submission" date="2024-03" db="EMBL/GenBank/DDBJ databases">
        <title>Mouse gut bacterial collection (mGBC) of GemPharmatech.</title>
        <authorList>
            <person name="He Y."/>
            <person name="Dong L."/>
            <person name="Wu D."/>
            <person name="Gao X."/>
            <person name="Lin Z."/>
        </authorList>
    </citation>
    <scope>NUCLEOTIDE SEQUENCE [LARGE SCALE GENOMIC DNA]</scope>
    <source>
        <strain evidence="3 4">20-218</strain>
    </source>
</reference>
<name>A0ABV4DAW8_9LACT</name>
<organism evidence="3 4">
    <name type="scientific">Lactococcus muris</name>
    <dbReference type="NCBI Taxonomy" id="2941330"/>
    <lineage>
        <taxon>Bacteria</taxon>
        <taxon>Bacillati</taxon>
        <taxon>Bacillota</taxon>
        <taxon>Bacilli</taxon>
        <taxon>Lactobacillales</taxon>
        <taxon>Streptococcaceae</taxon>
        <taxon>Lactococcus</taxon>
    </lineage>
</organism>
<keyword evidence="3" id="KW-0547">Nucleotide-binding</keyword>
<gene>
    <name evidence="3" type="ORF">AALM99_10360</name>
</gene>
<dbReference type="InterPro" id="IPR050742">
    <property type="entry name" value="Helicase_Restrict-Modif_Enz"/>
</dbReference>
<keyword evidence="4" id="KW-1185">Reference proteome</keyword>
<dbReference type="Pfam" id="PF04851">
    <property type="entry name" value="ResIII"/>
    <property type="match status" value="1"/>
</dbReference>
<protein>
    <submittedName>
        <fullName evidence="3">DEAD/DEAH box helicase family protein</fullName>
    </submittedName>
</protein>
<evidence type="ECO:0000259" key="2">
    <source>
        <dbReference type="PROSITE" id="PS51192"/>
    </source>
</evidence>
<dbReference type="RefSeq" id="WP_369918844.1">
    <property type="nucleotide sequence ID" value="NZ_JBCLSQ010000033.1"/>
</dbReference>
<accession>A0ABV4DAW8</accession>
<keyword evidence="1" id="KW-0227">DNA damage</keyword>
<dbReference type="CDD" id="cd17926">
    <property type="entry name" value="DEXHc_RE"/>
    <property type="match status" value="1"/>
</dbReference>
<dbReference type="EMBL" id="JBCLSQ010000033">
    <property type="protein sequence ID" value="MEY8538844.1"/>
    <property type="molecule type" value="Genomic_DNA"/>
</dbReference>
<dbReference type="InterPro" id="IPR006935">
    <property type="entry name" value="Helicase/UvrB_N"/>
</dbReference>
<evidence type="ECO:0000313" key="3">
    <source>
        <dbReference type="EMBL" id="MEY8538844.1"/>
    </source>
</evidence>
<keyword evidence="3" id="KW-0067">ATP-binding</keyword>
<dbReference type="PANTHER" id="PTHR47396">
    <property type="entry name" value="TYPE I RESTRICTION ENZYME ECOKI R PROTEIN"/>
    <property type="match status" value="1"/>
</dbReference>
<sequence>MAKKQKTSKKIELPLIKEINDFFGDYFTNHEDERWLWGKPKLPDYISMNLKHDLREYQEGALYALNYTQRDRTVNSRLNHLLFHMATGSGKTDIMAAIMLYMYAELGYQDFLFVVNTNSVVSKTKENLLNPASKKYLFASNMVINGQRLEIKEVATFPKNPEPGIIYLRLTTIQTLSNELGEERENSLTYEDLAKQKMVILADEAHHFSADTKSGATPTEAKNSKAWESVLDRIRQGNAENRQFEFTATIDLQNESIRNKYTSKILYQYDLTSFVEGGYSKRVRYLQANSDDKHKMLNAILLSQYRKHVAKEAGINDFKPVILFKANKIISSHLAHQQFVEIIENLTKEDLGDFMRQGKISSSSPTLEKVYDTFLARDLAQVVVELQSDFASRNIINVNDSDRNSEGILGDTDTKNALNSLEEPDNPFRVVFAVAKLSEGWDVLNLYDIVRISEGAPTSGKTLKNGTNSEAQLIGRGARYYPFEYQGEKSFQRRFDKTNRDLQVLEYLDYHTISEPVYLTSLKDSLDKMGLPVEDITDYDIFTAKVKPAFKRTQVFKTGKLYYNEVEEVPKEDWNSLSKYGIKIADIPKVDISQGVSESERVDESSKAETELATLELSYDNNVLLKKAIARNPFFRFNNLKGYLPNLKSMREFLDDANWLGAIPELNITLSKGQELTRERELQAVEKYLEYIQRAILMNYKKQRGTNKFVSVPVSEMVVDYEKRVATTSRKEISEVIMPHDAKKMDWFPHDKAVVDNLEWKLIEEVIQPHIAKLREEYDDVYLIRNDERLTQFALHDFGQNIQSYAGFMPDFILYLGSSNEIIQVYIEPKGQAFVYKDQWKEDLLAKIKPAEIIVEDDNVRLYGVKFYTGDNGREILKELDTKAKWTL</sequence>